<dbReference type="PIRSF" id="PIRSF005572">
    <property type="entry name" value="NifS"/>
    <property type="match status" value="1"/>
</dbReference>
<keyword evidence="5" id="KW-0808">Transferase</keyword>
<evidence type="ECO:0000313" key="4">
    <source>
        <dbReference type="EMBL" id="GEP99283.1"/>
    </source>
</evidence>
<dbReference type="Pfam" id="PF00266">
    <property type="entry name" value="Aminotran_5"/>
    <property type="match status" value="1"/>
</dbReference>
<evidence type="ECO:0000313" key="7">
    <source>
        <dbReference type="Proteomes" id="UP000321598"/>
    </source>
</evidence>
<dbReference type="GO" id="GO:0008483">
    <property type="term" value="F:transaminase activity"/>
    <property type="evidence" value="ECO:0007669"/>
    <property type="project" value="UniProtKB-KW"/>
</dbReference>
<dbReference type="STRING" id="1212545.SARL_04331"/>
<keyword evidence="5" id="KW-0032">Aminotransferase</keyword>
<dbReference type="InterPro" id="IPR016454">
    <property type="entry name" value="Cysteine_dSase"/>
</dbReference>
<dbReference type="Gene3D" id="3.90.1150.10">
    <property type="entry name" value="Aspartate Aminotransferase, domain 1"/>
    <property type="match status" value="1"/>
</dbReference>
<evidence type="ECO:0000259" key="3">
    <source>
        <dbReference type="Pfam" id="PF00266"/>
    </source>
</evidence>
<dbReference type="GO" id="GO:0031071">
    <property type="term" value="F:cysteine desulfurase activity"/>
    <property type="evidence" value="ECO:0007669"/>
    <property type="project" value="UniProtKB-EC"/>
</dbReference>
<keyword evidence="2" id="KW-0663">Pyridoxal phosphate</keyword>
<evidence type="ECO:0000313" key="6">
    <source>
        <dbReference type="Proteomes" id="UP000254956"/>
    </source>
</evidence>
<gene>
    <name evidence="5" type="primary">nifS</name>
    <name evidence="5" type="ORF">NCTC12413_02576</name>
    <name evidence="4" type="ORF">SAR03_03210</name>
</gene>
<dbReference type="Gene3D" id="3.40.640.10">
    <property type="entry name" value="Type I PLP-dependent aspartate aminotransferase-like (Major domain)"/>
    <property type="match status" value="1"/>
</dbReference>
<dbReference type="InterPro" id="IPR015421">
    <property type="entry name" value="PyrdxlP-dep_Trfase_major"/>
</dbReference>
<comment type="cofactor">
    <cofactor evidence="1">
        <name>pyridoxal 5'-phosphate</name>
        <dbReference type="ChEBI" id="CHEBI:597326"/>
    </cofactor>
</comment>
<dbReference type="RefSeq" id="WP_021459340.1">
    <property type="nucleotide sequence ID" value="NZ_BKAV01000002.1"/>
</dbReference>
<reference evidence="5 6" key="1">
    <citation type="submission" date="2018-06" db="EMBL/GenBank/DDBJ databases">
        <authorList>
            <consortium name="Pathogen Informatics"/>
            <person name="Doyle S."/>
        </authorList>
    </citation>
    <scope>NUCLEOTIDE SEQUENCE [LARGE SCALE GENOMIC DNA]</scope>
    <source>
        <strain evidence="5 6">NCTC12413</strain>
    </source>
</reference>
<dbReference type="EMBL" id="BKAV01000002">
    <property type="protein sequence ID" value="GEP99283.1"/>
    <property type="molecule type" value="Genomic_DNA"/>
</dbReference>
<sequence length="368" mass="40629">MIYLDNASTTQPDSQILTIFNDTQTNAFYNSESLHVGGLHVSQLLQSCRYYIQKYFHTDKEVIFSRSGSHANDIAIRSYLEHTTKTQILVSPYEHPSIAAALAPYEDVFNIVTLPLTADGAINVSATQHLLTDDVALIIMQHVNSETGYILPVSEIATLAHQFAIPVHVDGVQAITKVPNLTLDVITSYVGSGHKFHSTKGAGFLLIDHSYIQPLNSHYLHESATQNGTIDTPSIVAMTKALSMDTHSDYLSQIKSFALQQAIASGFTPIEYDQTAPHILALLSPQFEGQYVMQYLASKNICVSTGTACGHGMLLSHGLQVKIKTIPNHVHDQYLRLSFSKYTTQQDIATCFQHLHTLIQGDESYGYT</sequence>
<dbReference type="InterPro" id="IPR015424">
    <property type="entry name" value="PyrdxlP-dep_Trfase"/>
</dbReference>
<dbReference type="SUPFAM" id="SSF53383">
    <property type="entry name" value="PLP-dependent transferases"/>
    <property type="match status" value="1"/>
</dbReference>
<dbReference type="PANTHER" id="PTHR11601">
    <property type="entry name" value="CYSTEINE DESULFURYLASE FAMILY MEMBER"/>
    <property type="match status" value="1"/>
</dbReference>
<dbReference type="EMBL" id="UGZE01000001">
    <property type="protein sequence ID" value="SUJ29650.1"/>
    <property type="molecule type" value="Genomic_DNA"/>
</dbReference>
<dbReference type="EC" id="2.8.1.7" evidence="5"/>
<keyword evidence="7" id="KW-1185">Reference proteome</keyword>
<feature type="domain" description="Aminotransferase class V" evidence="3">
    <location>
        <begin position="2"/>
        <end position="348"/>
    </location>
</feature>
<reference evidence="4 7" key="2">
    <citation type="submission" date="2019-07" db="EMBL/GenBank/DDBJ databases">
        <title>Whole genome shotgun sequence of Staphylococcus arlettae NBRC 109765.</title>
        <authorList>
            <person name="Hosoyama A."/>
            <person name="Uohara A."/>
            <person name="Ohji S."/>
            <person name="Ichikawa N."/>
        </authorList>
    </citation>
    <scope>NUCLEOTIDE SEQUENCE [LARGE SCALE GENOMIC DNA]</scope>
    <source>
        <strain evidence="4 7">NBRC 109765</strain>
    </source>
</reference>
<organism evidence="5 6">
    <name type="scientific">Staphylococcus arlettae</name>
    <dbReference type="NCBI Taxonomy" id="29378"/>
    <lineage>
        <taxon>Bacteria</taxon>
        <taxon>Bacillati</taxon>
        <taxon>Bacillota</taxon>
        <taxon>Bacilli</taxon>
        <taxon>Bacillales</taxon>
        <taxon>Staphylococcaceae</taxon>
        <taxon>Staphylococcus</taxon>
    </lineage>
</organism>
<dbReference type="Proteomes" id="UP000254956">
    <property type="component" value="Unassembled WGS sequence"/>
</dbReference>
<name>A0A380CVC6_9STAP</name>
<dbReference type="OrthoDB" id="9808002at2"/>
<evidence type="ECO:0000313" key="5">
    <source>
        <dbReference type="EMBL" id="SUJ29650.1"/>
    </source>
</evidence>
<accession>A0A380CVC6</accession>
<dbReference type="AlphaFoldDB" id="A0A380CVC6"/>
<dbReference type="Proteomes" id="UP000321598">
    <property type="component" value="Unassembled WGS sequence"/>
</dbReference>
<proteinExistence type="predicted"/>
<evidence type="ECO:0000256" key="2">
    <source>
        <dbReference type="ARBA" id="ARBA00022898"/>
    </source>
</evidence>
<dbReference type="PANTHER" id="PTHR11601:SF36">
    <property type="entry name" value="CYSTEINE DESULFURASE NIFS-RELATED"/>
    <property type="match status" value="1"/>
</dbReference>
<dbReference type="InterPro" id="IPR000192">
    <property type="entry name" value="Aminotrans_V_dom"/>
</dbReference>
<protein>
    <submittedName>
        <fullName evidence="4 5">Cysteine desulfurase</fullName>
        <ecNumber evidence="5">2.8.1.7</ecNumber>
    </submittedName>
</protein>
<evidence type="ECO:0000256" key="1">
    <source>
        <dbReference type="ARBA" id="ARBA00001933"/>
    </source>
</evidence>
<dbReference type="InterPro" id="IPR015422">
    <property type="entry name" value="PyrdxlP-dep_Trfase_small"/>
</dbReference>